<dbReference type="EMBL" id="CP036273">
    <property type="protein sequence ID" value="QDU21564.1"/>
    <property type="molecule type" value="Genomic_DNA"/>
</dbReference>
<dbReference type="OrthoDB" id="208231at2"/>
<dbReference type="KEGG" id="uli:ETAA1_35340"/>
<dbReference type="InterPro" id="IPR036034">
    <property type="entry name" value="PDZ_sf"/>
</dbReference>
<keyword evidence="3" id="KW-0732">Signal</keyword>
<dbReference type="SUPFAM" id="SSF50494">
    <property type="entry name" value="Trypsin-like serine proteases"/>
    <property type="match status" value="1"/>
</dbReference>
<dbReference type="InterPro" id="IPR001940">
    <property type="entry name" value="Peptidase_S1C"/>
</dbReference>
<sequence length="496" mass="52078" precursor="true">MRVLSGLLAVLAVVVPALAQPAPRDVLNAYEQQLKALHAAAAPAVVCVVVSRSDKYPAPAALPDYPGRLGTFDADAFRKGGPDRVALARKLDLSDPAAVTDHDSGTGVVIDAAGLVLTNFHTVEGATRIYVHIPGGKGSYADVHAADGRSDFAVLKLLTPPAGLKALKIGDARLFDLPSGEKNVSPGKLVAVFDYRTAGGAVPDRAGFALPVVSDVKFPPWNQNSNDTPNSVYRYAPLVEFESRAVPSSSGAAVLSLDGELLAMTSAVATVGGGDGGRTQAVPFDQCNRRVVDVLARGEEVEYGFLGVVIEKFGRTNVGVGISQVSPRSPADGRLFPGDVITHINGQPTRNFPDLLYQIGSSLAGSKARLTVRGKERPVDVPLAKYSHTSPVIAANRPAAVFGLRVDWTSVITQGGLGSLVVPPGVVVRELVPNSPAAARFKTLGENARWVVTHVNGVVTPTPAAFYAAAREQREVRLTVIDAGQQNARPREVTLP</sequence>
<dbReference type="PROSITE" id="PS50106">
    <property type="entry name" value="PDZ"/>
    <property type="match status" value="1"/>
</dbReference>
<evidence type="ECO:0000313" key="5">
    <source>
        <dbReference type="EMBL" id="QDU21564.1"/>
    </source>
</evidence>
<dbReference type="EC" id="3.4.21.107" evidence="5"/>
<dbReference type="GO" id="GO:0004252">
    <property type="term" value="F:serine-type endopeptidase activity"/>
    <property type="evidence" value="ECO:0007669"/>
    <property type="project" value="InterPro"/>
</dbReference>
<dbReference type="InterPro" id="IPR009003">
    <property type="entry name" value="Peptidase_S1_PA"/>
</dbReference>
<dbReference type="PANTHER" id="PTHR43343:SF3">
    <property type="entry name" value="PROTEASE DO-LIKE 8, CHLOROPLASTIC"/>
    <property type="match status" value="1"/>
</dbReference>
<reference evidence="5 6" key="1">
    <citation type="submission" date="2019-02" db="EMBL/GenBank/DDBJ databases">
        <title>Deep-cultivation of Planctomycetes and their phenomic and genomic characterization uncovers novel biology.</title>
        <authorList>
            <person name="Wiegand S."/>
            <person name="Jogler M."/>
            <person name="Boedeker C."/>
            <person name="Pinto D."/>
            <person name="Vollmers J."/>
            <person name="Rivas-Marin E."/>
            <person name="Kohn T."/>
            <person name="Peeters S.H."/>
            <person name="Heuer A."/>
            <person name="Rast P."/>
            <person name="Oberbeckmann S."/>
            <person name="Bunk B."/>
            <person name="Jeske O."/>
            <person name="Meyerdierks A."/>
            <person name="Storesund J.E."/>
            <person name="Kallscheuer N."/>
            <person name="Luecker S."/>
            <person name="Lage O.M."/>
            <person name="Pohl T."/>
            <person name="Merkel B.J."/>
            <person name="Hornburger P."/>
            <person name="Mueller R.-W."/>
            <person name="Bruemmer F."/>
            <person name="Labrenz M."/>
            <person name="Spormann A.M."/>
            <person name="Op den Camp H."/>
            <person name="Overmann J."/>
            <person name="Amann R."/>
            <person name="Jetten M.S.M."/>
            <person name="Mascher T."/>
            <person name="Medema M.H."/>
            <person name="Devos D.P."/>
            <person name="Kaster A.-K."/>
            <person name="Ovreas L."/>
            <person name="Rohde M."/>
            <person name="Galperin M.Y."/>
            <person name="Jogler C."/>
        </authorList>
    </citation>
    <scope>NUCLEOTIDE SEQUENCE [LARGE SCALE GENOMIC DNA]</scope>
    <source>
        <strain evidence="5 6">ETA_A1</strain>
    </source>
</reference>
<keyword evidence="1 5" id="KW-0645">Protease</keyword>
<dbReference type="InterPro" id="IPR001478">
    <property type="entry name" value="PDZ"/>
</dbReference>
<protein>
    <submittedName>
        <fullName evidence="5">Putative periplasmic serine endoprotease DegP-like</fullName>
        <ecNumber evidence="5">3.4.21.107</ecNumber>
    </submittedName>
</protein>
<evidence type="ECO:0000256" key="3">
    <source>
        <dbReference type="SAM" id="SignalP"/>
    </source>
</evidence>
<dbReference type="AlphaFoldDB" id="A0A517XVR3"/>
<organism evidence="5 6">
    <name type="scientific">Urbifossiella limnaea</name>
    <dbReference type="NCBI Taxonomy" id="2528023"/>
    <lineage>
        <taxon>Bacteria</taxon>
        <taxon>Pseudomonadati</taxon>
        <taxon>Planctomycetota</taxon>
        <taxon>Planctomycetia</taxon>
        <taxon>Gemmatales</taxon>
        <taxon>Gemmataceae</taxon>
        <taxon>Urbifossiella</taxon>
    </lineage>
</organism>
<keyword evidence="2 5" id="KW-0378">Hydrolase</keyword>
<dbReference type="SUPFAM" id="SSF50156">
    <property type="entry name" value="PDZ domain-like"/>
    <property type="match status" value="2"/>
</dbReference>
<dbReference type="Pfam" id="PF17820">
    <property type="entry name" value="PDZ_6"/>
    <property type="match status" value="1"/>
</dbReference>
<accession>A0A517XVR3</accession>
<dbReference type="PRINTS" id="PR00834">
    <property type="entry name" value="PROTEASES2C"/>
</dbReference>
<dbReference type="PANTHER" id="PTHR43343">
    <property type="entry name" value="PEPTIDASE S12"/>
    <property type="match status" value="1"/>
</dbReference>
<dbReference type="GO" id="GO:0006508">
    <property type="term" value="P:proteolysis"/>
    <property type="evidence" value="ECO:0007669"/>
    <property type="project" value="UniProtKB-KW"/>
</dbReference>
<dbReference type="Gene3D" id="2.30.42.10">
    <property type="match status" value="1"/>
</dbReference>
<feature type="domain" description="PDZ" evidence="4">
    <location>
        <begin position="291"/>
        <end position="351"/>
    </location>
</feature>
<evidence type="ECO:0000256" key="2">
    <source>
        <dbReference type="ARBA" id="ARBA00022801"/>
    </source>
</evidence>
<feature type="chain" id="PRO_5022150366" evidence="3">
    <location>
        <begin position="20"/>
        <end position="496"/>
    </location>
</feature>
<evidence type="ECO:0000313" key="6">
    <source>
        <dbReference type="Proteomes" id="UP000319576"/>
    </source>
</evidence>
<feature type="signal peptide" evidence="3">
    <location>
        <begin position="1"/>
        <end position="19"/>
    </location>
</feature>
<keyword evidence="6" id="KW-1185">Reference proteome</keyword>
<name>A0A517XVR3_9BACT</name>
<dbReference type="InterPro" id="IPR051201">
    <property type="entry name" value="Chloro_Bact_Ser_Proteases"/>
</dbReference>
<dbReference type="SMART" id="SM00228">
    <property type="entry name" value="PDZ"/>
    <property type="match status" value="2"/>
</dbReference>
<gene>
    <name evidence="5" type="primary">mucD_3</name>
    <name evidence="5" type="ORF">ETAA1_35340</name>
</gene>
<dbReference type="Proteomes" id="UP000319576">
    <property type="component" value="Chromosome"/>
</dbReference>
<evidence type="ECO:0000256" key="1">
    <source>
        <dbReference type="ARBA" id="ARBA00022670"/>
    </source>
</evidence>
<proteinExistence type="predicted"/>
<dbReference type="InterPro" id="IPR041489">
    <property type="entry name" value="PDZ_6"/>
</dbReference>
<dbReference type="Pfam" id="PF13365">
    <property type="entry name" value="Trypsin_2"/>
    <property type="match status" value="1"/>
</dbReference>
<dbReference type="RefSeq" id="WP_145240609.1">
    <property type="nucleotide sequence ID" value="NZ_CP036273.1"/>
</dbReference>
<dbReference type="Gene3D" id="2.40.10.120">
    <property type="match status" value="1"/>
</dbReference>
<evidence type="ECO:0000259" key="4">
    <source>
        <dbReference type="PROSITE" id="PS50106"/>
    </source>
</evidence>